<sequence length="391" mass="44477">MYKWVIVGGGVQGITMATFLLRKKKITTSELAIVDPYSEPLEKWKHYTSSISMPYLRSPVVHHIDVETFSLQAFVKRKTYDWNTAFYGRFKRPSLQVFNEYCEHIIEDLLLKNAWIQGRVRGANRMEGGWSVQLDNGQEILGENLILAIGISEQPSWPEWAEVLKNESYNSVYHIFDSDLPSFEHLKRPFTIVGGGITSVHLALKLSTLFPNDVTLFKRHSFRLHDFDSDPAWLGPKNQLPFRKLESYKERREKIIGARHKGSVPRDLHIKLLHRIQRGELSVVDGSAERAIVSNGQILIHDDQDNLIHQTGTLLLATGFKPTLPGREWLTPMIHKHHLKCAECGYPIVSKSLQWGPNLYVIGALAELEMGPIARNISGARQAAERIVSSL</sequence>
<evidence type="ECO:0000313" key="3">
    <source>
        <dbReference type="Proteomes" id="UP001589609"/>
    </source>
</evidence>
<dbReference type="PANTHER" id="PTHR38663:SF1">
    <property type="entry name" value="L-ORNITHINE N(5)-MONOOXYGENASE"/>
    <property type="match status" value="1"/>
</dbReference>
<accession>A0ABV5WG72</accession>
<dbReference type="Gene3D" id="3.50.50.60">
    <property type="entry name" value="FAD/NAD(P)-binding domain"/>
    <property type="match status" value="1"/>
</dbReference>
<name>A0ABV5WG72_9BACI</name>
<gene>
    <name evidence="2" type="ORF">ACFFMS_14415</name>
</gene>
<dbReference type="Proteomes" id="UP001589609">
    <property type="component" value="Unassembled WGS sequence"/>
</dbReference>
<evidence type="ECO:0000259" key="1">
    <source>
        <dbReference type="Pfam" id="PF13454"/>
    </source>
</evidence>
<reference evidence="2 3" key="1">
    <citation type="submission" date="2024-09" db="EMBL/GenBank/DDBJ databases">
        <authorList>
            <person name="Sun Q."/>
            <person name="Mori K."/>
        </authorList>
    </citation>
    <scope>NUCLEOTIDE SEQUENCE [LARGE SCALE GENOMIC DNA]</scope>
    <source>
        <strain evidence="2 3">JCM 11201</strain>
    </source>
</reference>
<dbReference type="RefSeq" id="WP_379949950.1">
    <property type="nucleotide sequence ID" value="NZ_JBHMAF010000080.1"/>
</dbReference>
<feature type="domain" description="FAD-dependent urate hydroxylase HpyO/Asp monooxygenase CreE-like FAD/NAD(P)-binding" evidence="1">
    <location>
        <begin position="5"/>
        <end position="151"/>
    </location>
</feature>
<keyword evidence="3" id="KW-1185">Reference proteome</keyword>
<protein>
    <submittedName>
        <fullName evidence="2">FAD/NAD(P)-binding protein</fullName>
    </submittedName>
</protein>
<dbReference type="InterPro" id="IPR038732">
    <property type="entry name" value="HpyO/CreE_NAD-binding"/>
</dbReference>
<dbReference type="SUPFAM" id="SSF51905">
    <property type="entry name" value="FAD/NAD(P)-binding domain"/>
    <property type="match status" value="2"/>
</dbReference>
<organism evidence="2 3">
    <name type="scientific">Ectobacillus funiculus</name>
    <dbReference type="NCBI Taxonomy" id="137993"/>
    <lineage>
        <taxon>Bacteria</taxon>
        <taxon>Bacillati</taxon>
        <taxon>Bacillota</taxon>
        <taxon>Bacilli</taxon>
        <taxon>Bacillales</taxon>
        <taxon>Bacillaceae</taxon>
        <taxon>Ectobacillus</taxon>
    </lineage>
</organism>
<dbReference type="EMBL" id="JBHMAF010000080">
    <property type="protein sequence ID" value="MFB9759615.1"/>
    <property type="molecule type" value="Genomic_DNA"/>
</dbReference>
<dbReference type="Pfam" id="PF13454">
    <property type="entry name" value="NAD_binding_9"/>
    <property type="match status" value="1"/>
</dbReference>
<evidence type="ECO:0000313" key="2">
    <source>
        <dbReference type="EMBL" id="MFB9759615.1"/>
    </source>
</evidence>
<comment type="caution">
    <text evidence="2">The sequence shown here is derived from an EMBL/GenBank/DDBJ whole genome shotgun (WGS) entry which is preliminary data.</text>
</comment>
<dbReference type="InterPro" id="IPR036188">
    <property type="entry name" value="FAD/NAD-bd_sf"/>
</dbReference>
<proteinExistence type="predicted"/>
<dbReference type="PANTHER" id="PTHR38663">
    <property type="match status" value="1"/>
</dbReference>